<feature type="compositionally biased region" description="Basic and acidic residues" evidence="1">
    <location>
        <begin position="67"/>
        <end position="76"/>
    </location>
</feature>
<proteinExistence type="predicted"/>
<feature type="compositionally biased region" description="Low complexity" evidence="1">
    <location>
        <begin position="170"/>
        <end position="182"/>
    </location>
</feature>
<organism evidence="2 3">
    <name type="scientific">Coprinellus micaceus</name>
    <name type="common">Glistening ink-cap mushroom</name>
    <name type="synonym">Coprinus micaceus</name>
    <dbReference type="NCBI Taxonomy" id="71717"/>
    <lineage>
        <taxon>Eukaryota</taxon>
        <taxon>Fungi</taxon>
        <taxon>Dikarya</taxon>
        <taxon>Basidiomycota</taxon>
        <taxon>Agaricomycotina</taxon>
        <taxon>Agaricomycetes</taxon>
        <taxon>Agaricomycetidae</taxon>
        <taxon>Agaricales</taxon>
        <taxon>Agaricineae</taxon>
        <taxon>Psathyrellaceae</taxon>
        <taxon>Coprinellus</taxon>
    </lineage>
</organism>
<protein>
    <submittedName>
        <fullName evidence="2">Uncharacterized protein</fullName>
    </submittedName>
</protein>
<keyword evidence="3" id="KW-1185">Reference proteome</keyword>
<evidence type="ECO:0000313" key="3">
    <source>
        <dbReference type="Proteomes" id="UP000298030"/>
    </source>
</evidence>
<feature type="region of interest" description="Disordered" evidence="1">
    <location>
        <begin position="274"/>
        <end position="293"/>
    </location>
</feature>
<dbReference type="AlphaFoldDB" id="A0A4Y7T676"/>
<feature type="region of interest" description="Disordered" evidence="1">
    <location>
        <begin position="67"/>
        <end position="255"/>
    </location>
</feature>
<evidence type="ECO:0000313" key="2">
    <source>
        <dbReference type="EMBL" id="TEB29511.1"/>
    </source>
</evidence>
<gene>
    <name evidence="2" type="ORF">FA13DRAFT_1793182</name>
</gene>
<evidence type="ECO:0000256" key="1">
    <source>
        <dbReference type="SAM" id="MobiDB-lite"/>
    </source>
</evidence>
<comment type="caution">
    <text evidence="2">The sequence shown here is derived from an EMBL/GenBank/DDBJ whole genome shotgun (WGS) entry which is preliminary data.</text>
</comment>
<dbReference type="EMBL" id="QPFP01000027">
    <property type="protein sequence ID" value="TEB29511.1"/>
    <property type="molecule type" value="Genomic_DNA"/>
</dbReference>
<feature type="compositionally biased region" description="Low complexity" evidence="1">
    <location>
        <begin position="77"/>
        <end position="103"/>
    </location>
</feature>
<name>A0A4Y7T676_COPMI</name>
<reference evidence="2 3" key="1">
    <citation type="journal article" date="2019" name="Nat. Ecol. Evol.">
        <title>Megaphylogeny resolves global patterns of mushroom evolution.</title>
        <authorList>
            <person name="Varga T."/>
            <person name="Krizsan K."/>
            <person name="Foldi C."/>
            <person name="Dima B."/>
            <person name="Sanchez-Garcia M."/>
            <person name="Sanchez-Ramirez S."/>
            <person name="Szollosi G.J."/>
            <person name="Szarkandi J.G."/>
            <person name="Papp V."/>
            <person name="Albert L."/>
            <person name="Andreopoulos W."/>
            <person name="Angelini C."/>
            <person name="Antonin V."/>
            <person name="Barry K.W."/>
            <person name="Bougher N.L."/>
            <person name="Buchanan P."/>
            <person name="Buyck B."/>
            <person name="Bense V."/>
            <person name="Catcheside P."/>
            <person name="Chovatia M."/>
            <person name="Cooper J."/>
            <person name="Damon W."/>
            <person name="Desjardin D."/>
            <person name="Finy P."/>
            <person name="Geml J."/>
            <person name="Haridas S."/>
            <person name="Hughes K."/>
            <person name="Justo A."/>
            <person name="Karasinski D."/>
            <person name="Kautmanova I."/>
            <person name="Kiss B."/>
            <person name="Kocsube S."/>
            <person name="Kotiranta H."/>
            <person name="LaButti K.M."/>
            <person name="Lechner B.E."/>
            <person name="Liimatainen K."/>
            <person name="Lipzen A."/>
            <person name="Lukacs Z."/>
            <person name="Mihaltcheva S."/>
            <person name="Morgado L.N."/>
            <person name="Niskanen T."/>
            <person name="Noordeloos M.E."/>
            <person name="Ohm R.A."/>
            <person name="Ortiz-Santana B."/>
            <person name="Ovrebo C."/>
            <person name="Racz N."/>
            <person name="Riley R."/>
            <person name="Savchenko A."/>
            <person name="Shiryaev A."/>
            <person name="Soop K."/>
            <person name="Spirin V."/>
            <person name="Szebenyi C."/>
            <person name="Tomsovsky M."/>
            <person name="Tulloss R.E."/>
            <person name="Uehling J."/>
            <person name="Grigoriev I.V."/>
            <person name="Vagvolgyi C."/>
            <person name="Papp T."/>
            <person name="Martin F.M."/>
            <person name="Miettinen O."/>
            <person name="Hibbett D.S."/>
            <person name="Nagy L.G."/>
        </authorList>
    </citation>
    <scope>NUCLEOTIDE SEQUENCE [LARGE SCALE GENOMIC DNA]</scope>
    <source>
        <strain evidence="2 3">FP101781</strain>
    </source>
</reference>
<sequence>MPSFSVTLTRRFPGQAPREVLALRDWRPANKRDLHLDLHPRDSNPFVETANAQFAGSFAYGAEYPAEGRDVARQHEPSSLGCSSPSASPSTSSEEGGDTSTTEADWSHEPEHEEGSDIDSGDETTTLSDGDLGQLEDRDPPLHRQAPLLTSITQAPSLPPRLRKFNTNASVSTTSPSTLSSSPRDEYKDDIASLASTTERDPNRQFESPRNIGPENTAAPEGAVEDSSGPDPPPHCQMASSNPLVQTPPLPHPHYNHHAIQMHVLDAHTRQVSREGSNAVRRRPPVREPSSSGRFTGWSLVLSTSTILRSLWRKLKRVCGLVLKGFTKDL</sequence>
<accession>A0A4Y7T676</accession>
<feature type="compositionally biased region" description="Basic and acidic residues" evidence="1">
    <location>
        <begin position="105"/>
        <end position="115"/>
    </location>
</feature>
<dbReference type="Proteomes" id="UP000298030">
    <property type="component" value="Unassembled WGS sequence"/>
</dbReference>